<reference evidence="1 2" key="1">
    <citation type="submission" date="2020-06" db="EMBL/GenBank/DDBJ databases">
        <title>Transcriptomic and genomic resources for Thalictrum thalictroides and T. hernandezii: Facilitating candidate gene discovery in an emerging model plant lineage.</title>
        <authorList>
            <person name="Arias T."/>
            <person name="Riano-Pachon D.M."/>
            <person name="Di Stilio V.S."/>
        </authorList>
    </citation>
    <scope>NUCLEOTIDE SEQUENCE [LARGE SCALE GENOMIC DNA]</scope>
    <source>
        <strain evidence="2">cv. WT478/WT964</strain>
        <tissue evidence="1">Leaves</tissue>
    </source>
</reference>
<keyword evidence="2" id="KW-1185">Reference proteome</keyword>
<evidence type="ECO:0000313" key="1">
    <source>
        <dbReference type="EMBL" id="KAF5206528.1"/>
    </source>
</evidence>
<evidence type="ECO:0000313" key="2">
    <source>
        <dbReference type="Proteomes" id="UP000554482"/>
    </source>
</evidence>
<dbReference type="AlphaFoldDB" id="A0A7J6XC86"/>
<gene>
    <name evidence="1" type="ORF">FRX31_003880</name>
</gene>
<name>A0A7J6XC86_THATH</name>
<protein>
    <submittedName>
        <fullName evidence="1">Uncharacterized protein</fullName>
    </submittedName>
</protein>
<dbReference type="Proteomes" id="UP000554482">
    <property type="component" value="Unassembled WGS sequence"/>
</dbReference>
<comment type="caution">
    <text evidence="1">The sequence shown here is derived from an EMBL/GenBank/DDBJ whole genome shotgun (WGS) entry which is preliminary data.</text>
</comment>
<accession>A0A7J6XC86</accession>
<dbReference type="OrthoDB" id="1304043at2759"/>
<proteinExistence type="predicted"/>
<dbReference type="EMBL" id="JABWDY010002579">
    <property type="protein sequence ID" value="KAF5206528.1"/>
    <property type="molecule type" value="Genomic_DNA"/>
</dbReference>
<sequence>MGNLLGANKSVVPEESLSSYGSLHLSKRKQVHHEDKVVRFRLDDSTVYVDENKDQQKKISSSASSVMKFRIVVSREELINILNHKKGGSRYSSMEELLEGMKVTSRKISHVKIIDSGEVSFKWKLALQNIADDDPNH</sequence>
<organism evidence="1 2">
    <name type="scientific">Thalictrum thalictroides</name>
    <name type="common">Rue-anemone</name>
    <name type="synonym">Anemone thalictroides</name>
    <dbReference type="NCBI Taxonomy" id="46969"/>
    <lineage>
        <taxon>Eukaryota</taxon>
        <taxon>Viridiplantae</taxon>
        <taxon>Streptophyta</taxon>
        <taxon>Embryophyta</taxon>
        <taxon>Tracheophyta</taxon>
        <taxon>Spermatophyta</taxon>
        <taxon>Magnoliopsida</taxon>
        <taxon>Ranunculales</taxon>
        <taxon>Ranunculaceae</taxon>
        <taxon>Thalictroideae</taxon>
        <taxon>Thalictrum</taxon>
    </lineage>
</organism>